<name>A0ABY4G8N3_9BACT</name>
<feature type="transmembrane region" description="Helical" evidence="1">
    <location>
        <begin position="124"/>
        <end position="145"/>
    </location>
</feature>
<keyword evidence="1" id="KW-0812">Transmembrane</keyword>
<keyword evidence="1" id="KW-1133">Transmembrane helix</keyword>
<dbReference type="Proteomes" id="UP000830401">
    <property type="component" value="Chromosome"/>
</dbReference>
<gene>
    <name evidence="2" type="ORF">MUN86_04940</name>
</gene>
<protein>
    <submittedName>
        <fullName evidence="2">Uncharacterized protein</fullName>
    </submittedName>
</protein>
<evidence type="ECO:0000256" key="1">
    <source>
        <dbReference type="SAM" id="Phobius"/>
    </source>
</evidence>
<organism evidence="2 3">
    <name type="scientific">Hymenobacter volaticus</name>
    <dbReference type="NCBI Taxonomy" id="2932254"/>
    <lineage>
        <taxon>Bacteria</taxon>
        <taxon>Pseudomonadati</taxon>
        <taxon>Bacteroidota</taxon>
        <taxon>Cytophagia</taxon>
        <taxon>Cytophagales</taxon>
        <taxon>Hymenobacteraceae</taxon>
        <taxon>Hymenobacter</taxon>
    </lineage>
</organism>
<sequence length="207" mass="23637">MELDDFRRSWKLPTAAEAPVGLDTAVLTKMLANGSKNPVSKMRRNAWLEIAFVVLCLLICGAVLLVTQQPYTRALLVWLIIMCLSSGFYFRKKLHVLHCLSDASGALREHVARQISSLRGLVKLYYQATMWSLPVSFIIGLFFVGGRITEKFSGQKMLLGLTILVVAYGAVWALTHMAMRWFTHWYLQRLYGQHLDRLESMLQELEE</sequence>
<keyword evidence="3" id="KW-1185">Reference proteome</keyword>
<feature type="transmembrane region" description="Helical" evidence="1">
    <location>
        <begin position="71"/>
        <end position="90"/>
    </location>
</feature>
<evidence type="ECO:0000313" key="2">
    <source>
        <dbReference type="EMBL" id="UOQ67243.1"/>
    </source>
</evidence>
<dbReference type="RefSeq" id="WP_245122471.1">
    <property type="nucleotide sequence ID" value="NZ_CP095061.1"/>
</dbReference>
<accession>A0ABY4G8N3</accession>
<feature type="transmembrane region" description="Helical" evidence="1">
    <location>
        <begin position="157"/>
        <end position="179"/>
    </location>
</feature>
<reference evidence="2" key="1">
    <citation type="submission" date="2022-04" db="EMBL/GenBank/DDBJ databases">
        <title>Hymenobacter sp. isolated from the air.</title>
        <authorList>
            <person name="Won M."/>
            <person name="Lee C.-M."/>
            <person name="Woen H.-Y."/>
            <person name="Kwon S.-W."/>
        </authorList>
    </citation>
    <scope>NUCLEOTIDE SEQUENCE</scope>
    <source>
        <strain evidence="2">5420S-77</strain>
    </source>
</reference>
<proteinExistence type="predicted"/>
<feature type="transmembrane region" description="Helical" evidence="1">
    <location>
        <begin position="46"/>
        <end position="65"/>
    </location>
</feature>
<keyword evidence="1" id="KW-0472">Membrane</keyword>
<evidence type="ECO:0000313" key="3">
    <source>
        <dbReference type="Proteomes" id="UP000830401"/>
    </source>
</evidence>
<dbReference type="EMBL" id="CP095061">
    <property type="protein sequence ID" value="UOQ67243.1"/>
    <property type="molecule type" value="Genomic_DNA"/>
</dbReference>